<comment type="caution">
    <text evidence="1">The sequence shown here is derived from an EMBL/GenBank/DDBJ whole genome shotgun (WGS) entry which is preliminary data.</text>
</comment>
<sequence>MHSNHTNQDLIHHLQQQIQDMHQYIQQLNQYINHQNVYEYYIQGLNVGKVSGTLQLGQLIHNERKDSEGIHRFIIGEIKIREIDSTGTVGLGVMEKMDTEPPPSENTEELNRLYKEIKTQMHVEEVPTFLKNIKLDTLTKIQNWMGNKLDLNETLTAFYENSLAILNERINPVINIAIPSLYENTYIELADEIELQAKSLFVITALLHILSPGYIQKYKKNKHVNILAKTELKQTEKPSTIQQIIEKIKRTFKLKDLPSVFEEELEELPETLRYFFHHIIQPIVGFGDAALYIDNILDLVIKSTEEFSEEEFDLNIEEQSNLFSQLINYLDEYIKHILLEYILLQI</sequence>
<dbReference type="Proteomes" id="UP001597318">
    <property type="component" value="Unassembled WGS sequence"/>
</dbReference>
<dbReference type="EMBL" id="JBHUIK010000013">
    <property type="protein sequence ID" value="MFD2217105.1"/>
    <property type="molecule type" value="Genomic_DNA"/>
</dbReference>
<name>A0ABW5C738_9BACI</name>
<reference evidence="2" key="1">
    <citation type="journal article" date="2019" name="Int. J. Syst. Evol. Microbiol.">
        <title>The Global Catalogue of Microorganisms (GCM) 10K type strain sequencing project: providing services to taxonomists for standard genome sequencing and annotation.</title>
        <authorList>
            <consortium name="The Broad Institute Genomics Platform"/>
            <consortium name="The Broad Institute Genome Sequencing Center for Infectious Disease"/>
            <person name="Wu L."/>
            <person name="Ma J."/>
        </authorList>
    </citation>
    <scope>NUCLEOTIDE SEQUENCE [LARGE SCALE GENOMIC DNA]</scope>
    <source>
        <strain evidence="2">CGMCC 1.15474</strain>
    </source>
</reference>
<dbReference type="RefSeq" id="WP_379053753.1">
    <property type="nucleotide sequence ID" value="NZ_JBHUIK010000013.1"/>
</dbReference>
<proteinExistence type="predicted"/>
<gene>
    <name evidence="1" type="ORF">ACFSKK_25980</name>
</gene>
<organism evidence="1 2">
    <name type="scientific">Metabacillus endolithicus</name>
    <dbReference type="NCBI Taxonomy" id="1535204"/>
    <lineage>
        <taxon>Bacteria</taxon>
        <taxon>Bacillati</taxon>
        <taxon>Bacillota</taxon>
        <taxon>Bacilli</taxon>
        <taxon>Bacillales</taxon>
        <taxon>Bacillaceae</taxon>
        <taxon>Metabacillus</taxon>
    </lineage>
</organism>
<evidence type="ECO:0000313" key="1">
    <source>
        <dbReference type="EMBL" id="MFD2217105.1"/>
    </source>
</evidence>
<accession>A0ABW5C738</accession>
<evidence type="ECO:0000313" key="2">
    <source>
        <dbReference type="Proteomes" id="UP001597318"/>
    </source>
</evidence>
<protein>
    <submittedName>
        <fullName evidence="1">Uncharacterized protein</fullName>
    </submittedName>
</protein>
<keyword evidence="2" id="KW-1185">Reference proteome</keyword>